<feature type="transmembrane region" description="Helical" evidence="7">
    <location>
        <begin position="201"/>
        <end position="221"/>
    </location>
</feature>
<keyword evidence="4 7" id="KW-1133">Transmembrane helix</keyword>
<feature type="transmembrane region" description="Helical" evidence="7">
    <location>
        <begin position="273"/>
        <end position="292"/>
    </location>
</feature>
<keyword evidence="2" id="KW-0813">Transport</keyword>
<dbReference type="InterPro" id="IPR002293">
    <property type="entry name" value="AA/rel_permease1"/>
</dbReference>
<organism evidence="8 9">
    <name type="scientific">Elasticomyces elasticus</name>
    <dbReference type="NCBI Taxonomy" id="574655"/>
    <lineage>
        <taxon>Eukaryota</taxon>
        <taxon>Fungi</taxon>
        <taxon>Dikarya</taxon>
        <taxon>Ascomycota</taxon>
        <taxon>Pezizomycotina</taxon>
        <taxon>Dothideomycetes</taxon>
        <taxon>Dothideomycetidae</taxon>
        <taxon>Mycosphaerellales</taxon>
        <taxon>Teratosphaeriaceae</taxon>
        <taxon>Elasticomyces</taxon>
    </lineage>
</organism>
<evidence type="ECO:0000256" key="4">
    <source>
        <dbReference type="ARBA" id="ARBA00022989"/>
    </source>
</evidence>
<feature type="transmembrane region" description="Helical" evidence="7">
    <location>
        <begin position="247"/>
        <end position="266"/>
    </location>
</feature>
<reference evidence="8" key="1">
    <citation type="submission" date="2023-08" db="EMBL/GenBank/DDBJ databases">
        <title>Black Yeasts Isolated from many extreme environments.</title>
        <authorList>
            <person name="Coleine C."/>
            <person name="Stajich J.E."/>
            <person name="Selbmann L."/>
        </authorList>
    </citation>
    <scope>NUCLEOTIDE SEQUENCE</scope>
    <source>
        <strain evidence="8">CCFEE 5810</strain>
    </source>
</reference>
<accession>A0AAN7W1D1</accession>
<dbReference type="InterPro" id="IPR004840">
    <property type="entry name" value="Amino_acid_permease_CS"/>
</dbReference>
<feature type="transmembrane region" description="Helical" evidence="7">
    <location>
        <begin position="328"/>
        <end position="346"/>
    </location>
</feature>
<feature type="transmembrane region" description="Helical" evidence="7">
    <location>
        <begin position="168"/>
        <end position="189"/>
    </location>
</feature>
<dbReference type="PROSITE" id="PS00218">
    <property type="entry name" value="AMINO_ACID_PERMEASE_1"/>
    <property type="match status" value="1"/>
</dbReference>
<feature type="region of interest" description="Disordered" evidence="6">
    <location>
        <begin position="1"/>
        <end position="24"/>
    </location>
</feature>
<comment type="caution">
    <text evidence="8">The sequence shown here is derived from an EMBL/GenBank/DDBJ whole genome shotgun (WGS) entry which is preliminary data.</text>
</comment>
<evidence type="ECO:0000256" key="6">
    <source>
        <dbReference type="SAM" id="MobiDB-lite"/>
    </source>
</evidence>
<feature type="transmembrane region" description="Helical" evidence="7">
    <location>
        <begin position="125"/>
        <end position="148"/>
    </location>
</feature>
<dbReference type="Pfam" id="PF13520">
    <property type="entry name" value="AA_permease_2"/>
    <property type="match status" value="1"/>
</dbReference>
<dbReference type="AlphaFoldDB" id="A0AAN7W1D1"/>
<protein>
    <recommendedName>
        <fullName evidence="10">Amino acid permease/ SLC12A domain-containing protein</fullName>
    </recommendedName>
</protein>
<dbReference type="PANTHER" id="PTHR45649:SF13">
    <property type="entry name" value="THIAMINE TRANSPORTER THI9"/>
    <property type="match status" value="1"/>
</dbReference>
<sequence length="347" mass="38523">MEKLDLSKSASASGEYTDSGEGQVHMSKDEAHLAAMGYKQGTVFLHPLKHETKDAHLSQNSTGILDSSSHGLLLFPVSRPMVVALGYVTSGNAVWVRAEAVGLNLLPRCTQERCLAARPKLCSYLIHLLTLIPNTFSGIPVLFGWVMYTGGPTPAFANWTMIGGLSTIVSLSMAEIAAAMPVAGGIYFWSYRLGGEKWGPFLSWMTAWWNWMGWICVVPGVQQGSTNFLLSAIEISYPNATIVYKGWFAWLLTAIGMFFAMAPNIISQRVLRLYFRFATFIFFTLFLLYWIWFPAATAAHGKFRSRSEVFNHFYNGINGGETKEASDAYTWVIGILFGAWVFYGTFS</sequence>
<evidence type="ECO:0000256" key="7">
    <source>
        <dbReference type="SAM" id="Phobius"/>
    </source>
</evidence>
<evidence type="ECO:0008006" key="10">
    <source>
        <dbReference type="Google" id="ProtNLM"/>
    </source>
</evidence>
<evidence type="ECO:0000313" key="8">
    <source>
        <dbReference type="EMBL" id="KAK5689618.1"/>
    </source>
</evidence>
<keyword evidence="5 7" id="KW-0472">Membrane</keyword>
<name>A0AAN7W1D1_9PEZI</name>
<dbReference type="EMBL" id="JAVRQU010000030">
    <property type="protein sequence ID" value="KAK5689618.1"/>
    <property type="molecule type" value="Genomic_DNA"/>
</dbReference>
<dbReference type="GO" id="GO:0022857">
    <property type="term" value="F:transmembrane transporter activity"/>
    <property type="evidence" value="ECO:0007669"/>
    <property type="project" value="InterPro"/>
</dbReference>
<evidence type="ECO:0000256" key="2">
    <source>
        <dbReference type="ARBA" id="ARBA00022448"/>
    </source>
</evidence>
<proteinExistence type="predicted"/>
<evidence type="ECO:0000256" key="3">
    <source>
        <dbReference type="ARBA" id="ARBA00022692"/>
    </source>
</evidence>
<evidence type="ECO:0000256" key="5">
    <source>
        <dbReference type="ARBA" id="ARBA00023136"/>
    </source>
</evidence>
<gene>
    <name evidence="8" type="ORF">LTR97_012791</name>
</gene>
<evidence type="ECO:0000313" key="9">
    <source>
        <dbReference type="Proteomes" id="UP001310594"/>
    </source>
</evidence>
<evidence type="ECO:0000256" key="1">
    <source>
        <dbReference type="ARBA" id="ARBA00004141"/>
    </source>
</evidence>
<dbReference type="Proteomes" id="UP001310594">
    <property type="component" value="Unassembled WGS sequence"/>
</dbReference>
<comment type="subcellular location">
    <subcellularLocation>
        <location evidence="1">Membrane</location>
        <topology evidence="1">Multi-pass membrane protein</topology>
    </subcellularLocation>
</comment>
<dbReference type="PANTHER" id="PTHR45649">
    <property type="entry name" value="AMINO-ACID PERMEASE BAT1"/>
    <property type="match status" value="1"/>
</dbReference>
<dbReference type="GO" id="GO:0006865">
    <property type="term" value="P:amino acid transport"/>
    <property type="evidence" value="ECO:0007669"/>
    <property type="project" value="InterPro"/>
</dbReference>
<keyword evidence="3 7" id="KW-0812">Transmembrane</keyword>
<dbReference type="Gene3D" id="1.20.1740.10">
    <property type="entry name" value="Amino acid/polyamine transporter I"/>
    <property type="match status" value="1"/>
</dbReference>
<dbReference type="GO" id="GO:0016020">
    <property type="term" value="C:membrane"/>
    <property type="evidence" value="ECO:0007669"/>
    <property type="project" value="UniProtKB-SubCell"/>
</dbReference>